<organism evidence="5 6">
    <name type="scientific">Pectinatus brassicae</name>
    <dbReference type="NCBI Taxonomy" id="862415"/>
    <lineage>
        <taxon>Bacteria</taxon>
        <taxon>Bacillati</taxon>
        <taxon>Bacillota</taxon>
        <taxon>Negativicutes</taxon>
        <taxon>Selenomonadales</taxon>
        <taxon>Selenomonadaceae</taxon>
        <taxon>Pectinatus</taxon>
    </lineage>
</organism>
<evidence type="ECO:0000313" key="5">
    <source>
        <dbReference type="EMBL" id="MBB5337099.1"/>
    </source>
</evidence>
<dbReference type="EMBL" id="JACHFH010000033">
    <property type="protein sequence ID" value="MBB5337099.1"/>
    <property type="molecule type" value="Genomic_DNA"/>
</dbReference>
<evidence type="ECO:0000256" key="1">
    <source>
        <dbReference type="ARBA" id="ARBA00023015"/>
    </source>
</evidence>
<dbReference type="PANTHER" id="PTHR30363">
    <property type="entry name" value="HTH-TYPE TRANSCRIPTIONAL REGULATOR SRLR-RELATED"/>
    <property type="match status" value="1"/>
</dbReference>
<accession>A0A840UJD1</accession>
<comment type="caution">
    <text evidence="5">The sequence shown here is derived from an EMBL/GenBank/DDBJ whole genome shotgun (WGS) entry which is preliminary data.</text>
</comment>
<dbReference type="InterPro" id="IPR037171">
    <property type="entry name" value="NagB/RpiA_transferase-like"/>
</dbReference>
<dbReference type="InterPro" id="IPR014036">
    <property type="entry name" value="DeoR-like_C"/>
</dbReference>
<dbReference type="SUPFAM" id="SSF46785">
    <property type="entry name" value="Winged helix' DNA-binding domain"/>
    <property type="match status" value="1"/>
</dbReference>
<dbReference type="Proteomes" id="UP000559117">
    <property type="component" value="Unassembled WGS sequence"/>
</dbReference>
<dbReference type="Gene3D" id="3.40.50.1360">
    <property type="match status" value="1"/>
</dbReference>
<dbReference type="PROSITE" id="PS00894">
    <property type="entry name" value="HTH_DEOR_1"/>
    <property type="match status" value="1"/>
</dbReference>
<name>A0A840UJD1_9FIRM</name>
<dbReference type="RefSeq" id="WP_183862635.1">
    <property type="nucleotide sequence ID" value="NZ_JACHFH010000033.1"/>
</dbReference>
<feature type="domain" description="HTH deoR-type" evidence="4">
    <location>
        <begin position="3"/>
        <end position="58"/>
    </location>
</feature>
<dbReference type="Pfam" id="PF00455">
    <property type="entry name" value="DeoRC"/>
    <property type="match status" value="1"/>
</dbReference>
<gene>
    <name evidence="5" type="ORF">HNR32_002256</name>
</gene>
<keyword evidence="2" id="KW-0238">DNA-binding</keyword>
<dbReference type="AlphaFoldDB" id="A0A840UJD1"/>
<keyword evidence="3" id="KW-0804">Transcription</keyword>
<dbReference type="PANTHER" id="PTHR30363:SF46">
    <property type="entry name" value="LYSR FAMILY TRANSCRIPTIONAL REGULATOR"/>
    <property type="match status" value="1"/>
</dbReference>
<dbReference type="PROSITE" id="PS51000">
    <property type="entry name" value="HTH_DEOR_2"/>
    <property type="match status" value="1"/>
</dbReference>
<dbReference type="InterPro" id="IPR050313">
    <property type="entry name" value="Carb_Metab_HTH_regulators"/>
</dbReference>
<sequence>MFAIERQNIILDHIKEYGKITTQEICEQFNVSATTARNDMKELEEKNLIVRTHGGATLTSPTSHSSSSNPNQVFPLDDNDSYSFLFRQQKCNEAKEHIAEKALSYIADRGSIYLDSGTTAYAMAKKLANMHKKLIVITHGIHIMLTLIKNPDITVIFVGGIVGKDAAYVEGTLGAGIFDNLIIDLAFLSGYGMTIKSGITDFNPYEVELKRIVVKHSHKTIALIDSSKFDVVSTASFCSSENVDTIITDDKVPASVIQEYKSKNIDVVY</sequence>
<proteinExistence type="predicted"/>
<dbReference type="SUPFAM" id="SSF100950">
    <property type="entry name" value="NagB/RpiA/CoA transferase-like"/>
    <property type="match status" value="1"/>
</dbReference>
<dbReference type="Gene3D" id="1.10.10.10">
    <property type="entry name" value="Winged helix-like DNA-binding domain superfamily/Winged helix DNA-binding domain"/>
    <property type="match status" value="1"/>
</dbReference>
<dbReference type="InterPro" id="IPR001034">
    <property type="entry name" value="DeoR_HTH"/>
</dbReference>
<evidence type="ECO:0000256" key="3">
    <source>
        <dbReference type="ARBA" id="ARBA00023163"/>
    </source>
</evidence>
<dbReference type="PRINTS" id="PR00037">
    <property type="entry name" value="HTHLACR"/>
</dbReference>
<reference evidence="5 6" key="1">
    <citation type="submission" date="2020-08" db="EMBL/GenBank/DDBJ databases">
        <title>Genomic Encyclopedia of Type Strains, Phase IV (KMG-IV): sequencing the most valuable type-strain genomes for metagenomic binning, comparative biology and taxonomic classification.</title>
        <authorList>
            <person name="Goeker M."/>
        </authorList>
    </citation>
    <scope>NUCLEOTIDE SEQUENCE [LARGE SCALE GENOMIC DNA]</scope>
    <source>
        <strain evidence="5 6">DSM 24661</strain>
    </source>
</reference>
<dbReference type="InterPro" id="IPR036388">
    <property type="entry name" value="WH-like_DNA-bd_sf"/>
</dbReference>
<protein>
    <submittedName>
        <fullName evidence="5">DeoR/GlpR family transcriptional regulator of sugar metabolism</fullName>
    </submittedName>
</protein>
<dbReference type="SMART" id="SM00420">
    <property type="entry name" value="HTH_DEOR"/>
    <property type="match status" value="1"/>
</dbReference>
<keyword evidence="1" id="KW-0805">Transcription regulation</keyword>
<dbReference type="InterPro" id="IPR018356">
    <property type="entry name" value="Tscrpt_reg_HTH_DeoR_CS"/>
</dbReference>
<evidence type="ECO:0000256" key="2">
    <source>
        <dbReference type="ARBA" id="ARBA00023125"/>
    </source>
</evidence>
<evidence type="ECO:0000259" key="4">
    <source>
        <dbReference type="PROSITE" id="PS51000"/>
    </source>
</evidence>
<dbReference type="GO" id="GO:0003677">
    <property type="term" value="F:DNA binding"/>
    <property type="evidence" value="ECO:0007669"/>
    <property type="project" value="UniProtKB-KW"/>
</dbReference>
<keyword evidence="6" id="KW-1185">Reference proteome</keyword>
<dbReference type="InterPro" id="IPR036390">
    <property type="entry name" value="WH_DNA-bd_sf"/>
</dbReference>
<dbReference type="GO" id="GO:0003700">
    <property type="term" value="F:DNA-binding transcription factor activity"/>
    <property type="evidence" value="ECO:0007669"/>
    <property type="project" value="InterPro"/>
</dbReference>
<dbReference type="Pfam" id="PF08220">
    <property type="entry name" value="HTH_DeoR"/>
    <property type="match status" value="1"/>
</dbReference>
<evidence type="ECO:0000313" key="6">
    <source>
        <dbReference type="Proteomes" id="UP000559117"/>
    </source>
</evidence>
<dbReference type="SMART" id="SM01134">
    <property type="entry name" value="DeoRC"/>
    <property type="match status" value="1"/>
</dbReference>